<evidence type="ECO:0000313" key="2">
    <source>
        <dbReference type="EMBL" id="THV39051.1"/>
    </source>
</evidence>
<evidence type="ECO:0000259" key="1">
    <source>
        <dbReference type="Pfam" id="PF01425"/>
    </source>
</evidence>
<dbReference type="RefSeq" id="WP_136538026.1">
    <property type="nucleotide sequence ID" value="NZ_STGU01000001.1"/>
</dbReference>
<dbReference type="GO" id="GO:0003824">
    <property type="term" value="F:catalytic activity"/>
    <property type="evidence" value="ECO:0007669"/>
    <property type="project" value="InterPro"/>
</dbReference>
<feature type="domain" description="Amidase" evidence="1">
    <location>
        <begin position="25"/>
        <end position="454"/>
    </location>
</feature>
<dbReference type="SUPFAM" id="SSF75304">
    <property type="entry name" value="Amidase signature (AS) enzymes"/>
    <property type="match status" value="1"/>
</dbReference>
<dbReference type="Proteomes" id="UP000307378">
    <property type="component" value="Unassembled WGS sequence"/>
</dbReference>
<dbReference type="Gene3D" id="3.90.1300.10">
    <property type="entry name" value="Amidase signature (AS) domain"/>
    <property type="match status" value="1"/>
</dbReference>
<reference evidence="2 3" key="1">
    <citation type="submission" date="2019-04" db="EMBL/GenBank/DDBJ databases">
        <title>genome sequence of strain W3.</title>
        <authorList>
            <person name="Gao J."/>
            <person name="Sun J."/>
        </authorList>
    </citation>
    <scope>NUCLEOTIDE SEQUENCE [LARGE SCALE GENOMIC DNA]</scope>
    <source>
        <strain evidence="2 3">W3</strain>
    </source>
</reference>
<protein>
    <submittedName>
        <fullName evidence="2">Amidase</fullName>
    </submittedName>
</protein>
<evidence type="ECO:0000313" key="3">
    <source>
        <dbReference type="Proteomes" id="UP000307378"/>
    </source>
</evidence>
<gene>
    <name evidence="2" type="ORF">FAA86_01405</name>
</gene>
<dbReference type="PANTHER" id="PTHR11895:SF76">
    <property type="entry name" value="INDOLEACETAMIDE HYDROLASE"/>
    <property type="match status" value="1"/>
</dbReference>
<dbReference type="Pfam" id="PF01425">
    <property type="entry name" value="Amidase"/>
    <property type="match status" value="1"/>
</dbReference>
<proteinExistence type="predicted"/>
<name>A0A4S8Q6V8_9HYPH</name>
<dbReference type="NCBIfam" id="NF005686">
    <property type="entry name" value="PRK07486.1"/>
    <property type="match status" value="1"/>
</dbReference>
<dbReference type="EMBL" id="STGU01000001">
    <property type="protein sequence ID" value="THV39051.1"/>
    <property type="molecule type" value="Genomic_DNA"/>
</dbReference>
<accession>A0A4S8Q6V8</accession>
<dbReference type="AlphaFoldDB" id="A0A4S8Q6V8"/>
<dbReference type="PANTHER" id="PTHR11895">
    <property type="entry name" value="TRANSAMIDASE"/>
    <property type="match status" value="1"/>
</dbReference>
<organism evidence="2 3">
    <name type="scientific">Rhizobium rosettiformans W3</name>
    <dbReference type="NCBI Taxonomy" id="538378"/>
    <lineage>
        <taxon>Bacteria</taxon>
        <taxon>Pseudomonadati</taxon>
        <taxon>Pseudomonadota</taxon>
        <taxon>Alphaproteobacteria</taxon>
        <taxon>Hyphomicrobiales</taxon>
        <taxon>Rhizobiaceae</taxon>
        <taxon>Rhizobium/Agrobacterium group</taxon>
        <taxon>Rhizobium</taxon>
    </lineage>
</organism>
<dbReference type="InterPro" id="IPR023631">
    <property type="entry name" value="Amidase_dom"/>
</dbReference>
<sequence length="479" mass="51712">MSDLTSLSLADLQQSLHTKSLSAEEVMAGYLDRIERFNPQVNALVSLRPRDVLLAEARAKDAERAQGGALGALHGVPIAIKDLSEAKGILCTYGSPLFHDYVPDFDDIQVERIRAAGAIIIGKTNTPEWGFGSHSYNPVFGVTRNPWDLSRSAGGSSGGAGAALTARLVPVADGSDMMGSLRNPAAFNNVVGFRPSFGRIPTLPGRDGYLNQLATLGPMGRSVGDVVTLLNVQSGFDLRDPSSFESGPVVLDRDIAARGGRIGWLGNFGGHLSFEPGVLDLNEKALAVFQKLGFADEPLRIDFDMNRLWWAWTTLRSYFTAGSMRDFYEDPGRRGSLKPEILYEVRSGLRIQAADVYEASAVRTAWYQALAKAFETYDYLIAPAAQVFPFDAEIPWPREIAGKHMDTYHRWMEVVIGPSMAGLPVASLPAGFSPQGLPNGFQLIGKPRADQAVLSVAAAYEAATDWLARVPPLAADAAG</sequence>
<dbReference type="InterPro" id="IPR036928">
    <property type="entry name" value="AS_sf"/>
</dbReference>
<dbReference type="InterPro" id="IPR000120">
    <property type="entry name" value="Amidase"/>
</dbReference>
<comment type="caution">
    <text evidence="2">The sequence shown here is derived from an EMBL/GenBank/DDBJ whole genome shotgun (WGS) entry which is preliminary data.</text>
</comment>